<comment type="caution">
    <text evidence="1">The sequence shown here is derived from an EMBL/GenBank/DDBJ whole genome shotgun (WGS) entry which is preliminary data.</text>
</comment>
<organism evidence="1 2">
    <name type="scientific">Albidovulum salinarum</name>
    <dbReference type="NCBI Taxonomy" id="2984153"/>
    <lineage>
        <taxon>Bacteria</taxon>
        <taxon>Pseudomonadati</taxon>
        <taxon>Pseudomonadota</taxon>
        <taxon>Alphaproteobacteria</taxon>
        <taxon>Rhodobacterales</taxon>
        <taxon>Paracoccaceae</taxon>
        <taxon>Albidovulum</taxon>
    </lineage>
</organism>
<evidence type="ECO:0000313" key="1">
    <source>
        <dbReference type="EMBL" id="MCU9846739.1"/>
    </source>
</evidence>
<dbReference type="Proteomes" id="UP001209535">
    <property type="component" value="Unassembled WGS sequence"/>
</dbReference>
<dbReference type="EMBL" id="JAOVQO010000001">
    <property type="protein sequence ID" value="MCU9846739.1"/>
    <property type="molecule type" value="Genomic_DNA"/>
</dbReference>
<protein>
    <submittedName>
        <fullName evidence="1">Uncharacterized protein</fullName>
    </submittedName>
</protein>
<proteinExistence type="predicted"/>
<sequence>MLFLISDSWLPFARVLRAGCAFRVLNSERDNPEIDLTDRRYLK</sequence>
<accession>A0ABT2WZ38</accession>
<evidence type="ECO:0000313" key="2">
    <source>
        <dbReference type="Proteomes" id="UP001209535"/>
    </source>
</evidence>
<keyword evidence="2" id="KW-1185">Reference proteome</keyword>
<gene>
    <name evidence="1" type="ORF">OEZ60_01835</name>
</gene>
<name>A0ABT2WZ38_9RHOB</name>
<dbReference type="RefSeq" id="WP_256369785.1">
    <property type="nucleotide sequence ID" value="NZ_JAOVQO010000001.1"/>
</dbReference>
<reference evidence="1 2" key="1">
    <citation type="submission" date="2022-10" db="EMBL/GenBank/DDBJ databases">
        <title>Defluviimonas sp. nov., isolated from ocean surface sediments.</title>
        <authorList>
            <person name="He W."/>
            <person name="Wang L."/>
            <person name="Zhang D.-F."/>
        </authorList>
    </citation>
    <scope>NUCLEOTIDE SEQUENCE [LARGE SCALE GENOMIC DNA]</scope>
    <source>
        <strain evidence="1 2">WL0024</strain>
    </source>
</reference>